<accession>A0AA97I645</accession>
<dbReference type="SUPFAM" id="SSF55008">
    <property type="entry name" value="HMA, heavy metal-associated domain"/>
    <property type="match status" value="1"/>
</dbReference>
<dbReference type="PROSITE" id="PS01047">
    <property type="entry name" value="HMA_1"/>
    <property type="match status" value="1"/>
</dbReference>
<dbReference type="Gene3D" id="3.30.70.100">
    <property type="match status" value="1"/>
</dbReference>
<dbReference type="RefSeq" id="WP_317139901.1">
    <property type="nucleotide sequence ID" value="NZ_CP118157.1"/>
</dbReference>
<organism evidence="3 4">
    <name type="scientific">Microbacterium betulae</name>
    <dbReference type="NCBI Taxonomy" id="2981139"/>
    <lineage>
        <taxon>Bacteria</taxon>
        <taxon>Bacillati</taxon>
        <taxon>Actinomycetota</taxon>
        <taxon>Actinomycetes</taxon>
        <taxon>Micrococcales</taxon>
        <taxon>Microbacteriaceae</taxon>
        <taxon>Microbacterium</taxon>
    </lineage>
</organism>
<evidence type="ECO:0000313" key="4">
    <source>
        <dbReference type="Proteomes" id="UP001305498"/>
    </source>
</evidence>
<dbReference type="EMBL" id="CP118157">
    <property type="protein sequence ID" value="WOF23429.1"/>
    <property type="molecule type" value="Genomic_DNA"/>
</dbReference>
<dbReference type="InterPro" id="IPR017969">
    <property type="entry name" value="Heavy-metal-associated_CS"/>
</dbReference>
<name>A0AA97I645_9MICO</name>
<reference evidence="3 4" key="1">
    <citation type="submission" date="2023-02" db="EMBL/GenBank/DDBJ databases">
        <title>Microbacterium betulae sp. nov., isolated from birch wood.</title>
        <authorList>
            <person name="Pasciak M."/>
            <person name="Pawlik K.J."/>
            <person name="Martynowski D."/>
            <person name="Laczmanski L."/>
            <person name="Ciekot J."/>
            <person name="Szponar B."/>
            <person name="Wojcik-Fatla A."/>
            <person name="Mackiewicz B."/>
            <person name="Farian E."/>
            <person name="Cholewa G."/>
            <person name="Cholewa A."/>
            <person name="Dutkiewicz J."/>
        </authorList>
    </citation>
    <scope>NUCLEOTIDE SEQUENCE [LARGE SCALE GENOMIC DNA]</scope>
    <source>
        <strain evidence="3 4">AB</strain>
    </source>
</reference>
<dbReference type="PROSITE" id="PS50846">
    <property type="entry name" value="HMA_2"/>
    <property type="match status" value="1"/>
</dbReference>
<protein>
    <submittedName>
        <fullName evidence="3">Cation transporter</fullName>
    </submittedName>
</protein>
<evidence type="ECO:0000256" key="1">
    <source>
        <dbReference type="ARBA" id="ARBA00022723"/>
    </source>
</evidence>
<dbReference type="GO" id="GO:0046872">
    <property type="term" value="F:metal ion binding"/>
    <property type="evidence" value="ECO:0007669"/>
    <property type="project" value="UniProtKB-KW"/>
</dbReference>
<evidence type="ECO:0000259" key="2">
    <source>
        <dbReference type="PROSITE" id="PS50846"/>
    </source>
</evidence>
<keyword evidence="1" id="KW-0479">Metal-binding</keyword>
<dbReference type="AlphaFoldDB" id="A0AA97I645"/>
<dbReference type="InterPro" id="IPR036163">
    <property type="entry name" value="HMA_dom_sf"/>
</dbReference>
<proteinExistence type="predicted"/>
<dbReference type="Proteomes" id="UP001305498">
    <property type="component" value="Chromosome"/>
</dbReference>
<keyword evidence="4" id="KW-1185">Reference proteome</keyword>
<dbReference type="InterPro" id="IPR006121">
    <property type="entry name" value="HMA_dom"/>
</dbReference>
<gene>
    <name evidence="3" type="ORF">N8K70_01770</name>
</gene>
<dbReference type="KEGG" id="mbet:N8K70_01770"/>
<evidence type="ECO:0000313" key="3">
    <source>
        <dbReference type="EMBL" id="WOF23429.1"/>
    </source>
</evidence>
<dbReference type="CDD" id="cd00371">
    <property type="entry name" value="HMA"/>
    <property type="match status" value="1"/>
</dbReference>
<feature type="domain" description="HMA" evidence="2">
    <location>
        <begin position="36"/>
        <end position="104"/>
    </location>
</feature>
<dbReference type="Pfam" id="PF00403">
    <property type="entry name" value="HMA"/>
    <property type="match status" value="1"/>
</dbReference>
<sequence>MTIERVELGVKDTSAGCACCAAPTQQDAPAETASASEDVVLVEGMTCGHCVSSVTEELTAVEGVEGVEVDLVAGGVSTVTIRRSGPLARDAVEEAVREAGYSVAR</sequence>